<dbReference type="Pfam" id="PF24981">
    <property type="entry name" value="Beta-prop_ATRN-LZTR1"/>
    <property type="match status" value="1"/>
</dbReference>
<proteinExistence type="predicted"/>
<evidence type="ECO:0000256" key="1">
    <source>
        <dbReference type="ARBA" id="ARBA00022441"/>
    </source>
</evidence>
<dbReference type="Proteomes" id="UP001211907">
    <property type="component" value="Unassembled WGS sequence"/>
</dbReference>
<gene>
    <name evidence="4" type="ORF">HK100_003425</name>
</gene>
<comment type="caution">
    <text evidence="4">The sequence shown here is derived from an EMBL/GenBank/DDBJ whole genome shotgun (WGS) entry which is preliminary data.</text>
</comment>
<dbReference type="PANTHER" id="PTHR46093">
    <property type="entry name" value="ACYL-COA-BINDING DOMAIN-CONTAINING PROTEIN 5"/>
    <property type="match status" value="1"/>
</dbReference>
<organism evidence="4 5">
    <name type="scientific">Physocladia obscura</name>
    <dbReference type="NCBI Taxonomy" id="109957"/>
    <lineage>
        <taxon>Eukaryota</taxon>
        <taxon>Fungi</taxon>
        <taxon>Fungi incertae sedis</taxon>
        <taxon>Chytridiomycota</taxon>
        <taxon>Chytridiomycota incertae sedis</taxon>
        <taxon>Chytridiomycetes</taxon>
        <taxon>Chytridiales</taxon>
        <taxon>Chytriomycetaceae</taxon>
        <taxon>Physocladia</taxon>
    </lineage>
</organism>
<dbReference type="EMBL" id="JADGJH010001855">
    <property type="protein sequence ID" value="KAJ3108507.1"/>
    <property type="molecule type" value="Genomic_DNA"/>
</dbReference>
<protein>
    <recommendedName>
        <fullName evidence="3">Attractin/MKLN-like beta-propeller domain-containing protein</fullName>
    </recommendedName>
</protein>
<evidence type="ECO:0000259" key="3">
    <source>
        <dbReference type="Pfam" id="PF24981"/>
    </source>
</evidence>
<dbReference type="InterPro" id="IPR056737">
    <property type="entry name" value="Beta-prop_ATRN-MKLN-like"/>
</dbReference>
<dbReference type="InterPro" id="IPR015915">
    <property type="entry name" value="Kelch-typ_b-propeller"/>
</dbReference>
<dbReference type="SUPFAM" id="SSF117281">
    <property type="entry name" value="Kelch motif"/>
    <property type="match status" value="1"/>
</dbReference>
<evidence type="ECO:0000256" key="2">
    <source>
        <dbReference type="ARBA" id="ARBA00022737"/>
    </source>
</evidence>
<dbReference type="Gene3D" id="2.120.10.80">
    <property type="entry name" value="Kelch-type beta propeller"/>
    <property type="match status" value="2"/>
</dbReference>
<name>A0AAD5SWQ1_9FUNG</name>
<keyword evidence="1" id="KW-0880">Kelch repeat</keyword>
<keyword evidence="2" id="KW-0677">Repeat</keyword>
<reference evidence="4" key="1">
    <citation type="submission" date="2020-05" db="EMBL/GenBank/DDBJ databases">
        <title>Phylogenomic resolution of chytrid fungi.</title>
        <authorList>
            <person name="Stajich J.E."/>
            <person name="Amses K."/>
            <person name="Simmons R."/>
            <person name="Seto K."/>
            <person name="Myers J."/>
            <person name="Bonds A."/>
            <person name="Quandt C.A."/>
            <person name="Barry K."/>
            <person name="Liu P."/>
            <person name="Grigoriev I."/>
            <person name="Longcore J.E."/>
            <person name="James T.Y."/>
        </authorList>
    </citation>
    <scope>NUCLEOTIDE SEQUENCE</scope>
    <source>
        <strain evidence="4">JEL0513</strain>
    </source>
</reference>
<dbReference type="AlphaFoldDB" id="A0AAD5SWQ1"/>
<accession>A0AAD5SWQ1</accession>
<sequence>MQNTKETSTTISNSKWLVKSAPSPNSVSLAQSPVVGSWFLPETFVSIDAIQTSKQSTHYKPPAPRVGASLVYFNSTAYLFAGASHEDGYFNSIHALNLESRVWKAIKPRSKFKPIARYDHLSLIVDQRLRQTDSKQMLVFGGAADDGLLNDLWLYSFEFEEWIQIEAKGVMPSPRTIQSCGYAKTLESEKIFIFGGGAGGDEPIPDSHVYCLNVKSMLWSHFKNLGSENPPPLHGHSTVLVTKNGRDMLVVFGGMYGTNHMLLQADKTEITSSNVWILDLQSKLWTCFSASSCGYESENPWPKSRSGHTLTVVNHRKLTKSITCCILTGGMHRSSNTIQGVKVLDDVWLLYIDDTDNVKIFWKCLEPMDEIVGNKETGAGYTGGIDASVCSIPADSAITGMIEIEANVSAVSAAAENLCLQVDISSKKTGLNESKPDEALLLFGGMDLRSVNNTVRVLKF</sequence>
<dbReference type="PANTHER" id="PTHR46093:SF18">
    <property type="entry name" value="FIBRONECTIN TYPE-III DOMAIN-CONTAINING PROTEIN"/>
    <property type="match status" value="1"/>
</dbReference>
<evidence type="ECO:0000313" key="4">
    <source>
        <dbReference type="EMBL" id="KAJ3108507.1"/>
    </source>
</evidence>
<feature type="domain" description="Attractin/MKLN-like beta-propeller" evidence="3">
    <location>
        <begin position="53"/>
        <end position="315"/>
    </location>
</feature>
<keyword evidence="5" id="KW-1185">Reference proteome</keyword>
<evidence type="ECO:0000313" key="5">
    <source>
        <dbReference type="Proteomes" id="UP001211907"/>
    </source>
</evidence>